<gene>
    <name evidence="2" type="ORF">LX66_4453</name>
</gene>
<evidence type="ECO:0000259" key="1">
    <source>
        <dbReference type="PROSITE" id="PS50102"/>
    </source>
</evidence>
<accession>A0A562SS76</accession>
<dbReference type="PANTHER" id="PTHR15241:SF304">
    <property type="entry name" value="RRM DOMAIN-CONTAINING PROTEIN"/>
    <property type="match status" value="1"/>
</dbReference>
<organism evidence="2 3">
    <name type="scientific">Chitinophaga japonensis</name>
    <name type="common">Flexibacter japonensis</name>
    <dbReference type="NCBI Taxonomy" id="104662"/>
    <lineage>
        <taxon>Bacteria</taxon>
        <taxon>Pseudomonadati</taxon>
        <taxon>Bacteroidota</taxon>
        <taxon>Chitinophagia</taxon>
        <taxon>Chitinophagales</taxon>
        <taxon>Chitinophagaceae</taxon>
        <taxon>Chitinophaga</taxon>
    </lineage>
</organism>
<dbReference type="Gene3D" id="3.30.70.330">
    <property type="match status" value="1"/>
</dbReference>
<proteinExistence type="predicted"/>
<protein>
    <submittedName>
        <fullName evidence="2">RNA recognition motif-containing protein</fullName>
    </submittedName>
</protein>
<dbReference type="AlphaFoldDB" id="A0A562SS76"/>
<dbReference type="Proteomes" id="UP000316778">
    <property type="component" value="Unassembled WGS sequence"/>
</dbReference>
<evidence type="ECO:0000313" key="3">
    <source>
        <dbReference type="Proteomes" id="UP000316778"/>
    </source>
</evidence>
<dbReference type="InterPro" id="IPR000504">
    <property type="entry name" value="RRM_dom"/>
</dbReference>
<dbReference type="InterPro" id="IPR035979">
    <property type="entry name" value="RBD_domain_sf"/>
</dbReference>
<dbReference type="SUPFAM" id="SSF54928">
    <property type="entry name" value="RNA-binding domain, RBD"/>
    <property type="match status" value="1"/>
</dbReference>
<evidence type="ECO:0000313" key="2">
    <source>
        <dbReference type="EMBL" id="TWI84091.1"/>
    </source>
</evidence>
<dbReference type="OrthoDB" id="9798855at2"/>
<feature type="domain" description="RRM" evidence="1">
    <location>
        <begin position="1"/>
        <end position="79"/>
    </location>
</feature>
<reference evidence="2 3" key="1">
    <citation type="journal article" date="2013" name="Stand. Genomic Sci.">
        <title>Genomic Encyclopedia of Type Strains, Phase I: The one thousand microbial genomes (KMG-I) project.</title>
        <authorList>
            <person name="Kyrpides N.C."/>
            <person name="Woyke T."/>
            <person name="Eisen J.A."/>
            <person name="Garrity G."/>
            <person name="Lilburn T.G."/>
            <person name="Beck B.J."/>
            <person name="Whitman W.B."/>
            <person name="Hugenholtz P."/>
            <person name="Klenk H.P."/>
        </authorList>
    </citation>
    <scope>NUCLEOTIDE SEQUENCE [LARGE SCALE GENOMIC DNA]</scope>
    <source>
        <strain evidence="2 3">DSM 13484</strain>
    </source>
</reference>
<dbReference type="PANTHER" id="PTHR15241">
    <property type="entry name" value="TRANSFORMER-2-RELATED"/>
    <property type="match status" value="1"/>
</dbReference>
<dbReference type="InterPro" id="IPR012677">
    <property type="entry name" value="Nucleotide-bd_a/b_plait_sf"/>
</dbReference>
<dbReference type="GO" id="GO:0003723">
    <property type="term" value="F:RNA binding"/>
    <property type="evidence" value="ECO:0007669"/>
    <property type="project" value="InterPro"/>
</dbReference>
<dbReference type="PROSITE" id="PS50102">
    <property type="entry name" value="RRM"/>
    <property type="match status" value="1"/>
</dbReference>
<dbReference type="RefSeq" id="WP_145717625.1">
    <property type="nucleotide sequence ID" value="NZ_BAAAFY010000002.1"/>
</dbReference>
<dbReference type="SMART" id="SM00360">
    <property type="entry name" value="RRM"/>
    <property type="match status" value="1"/>
</dbReference>
<keyword evidence="3" id="KW-1185">Reference proteome</keyword>
<sequence>MNLYVSNLMSHITADHLKKLFSEYGPVVSCRVISDRFTGASRGFGFVTMQQDDEAMTAMKELQGRNVEGRCLEVEEARAPTIEPTY</sequence>
<dbReference type="EMBL" id="VLLG01000005">
    <property type="protein sequence ID" value="TWI84091.1"/>
    <property type="molecule type" value="Genomic_DNA"/>
</dbReference>
<dbReference type="Pfam" id="PF00076">
    <property type="entry name" value="RRM_1"/>
    <property type="match status" value="1"/>
</dbReference>
<name>A0A562SS76_CHIJA</name>
<comment type="caution">
    <text evidence="2">The sequence shown here is derived from an EMBL/GenBank/DDBJ whole genome shotgun (WGS) entry which is preliminary data.</text>
</comment>